<dbReference type="Proteomes" id="UP000799755">
    <property type="component" value="Unassembled WGS sequence"/>
</dbReference>
<gene>
    <name evidence="1" type="ORF">BDR25DRAFT_270818</name>
</gene>
<name>A0ACB6QDJ9_9PLEO</name>
<organism evidence="1 2">
    <name type="scientific">Lindgomyces ingoldianus</name>
    <dbReference type="NCBI Taxonomy" id="673940"/>
    <lineage>
        <taxon>Eukaryota</taxon>
        <taxon>Fungi</taxon>
        <taxon>Dikarya</taxon>
        <taxon>Ascomycota</taxon>
        <taxon>Pezizomycotina</taxon>
        <taxon>Dothideomycetes</taxon>
        <taxon>Pleosporomycetidae</taxon>
        <taxon>Pleosporales</taxon>
        <taxon>Lindgomycetaceae</taxon>
        <taxon>Lindgomyces</taxon>
    </lineage>
</organism>
<protein>
    <submittedName>
        <fullName evidence="1">Uncharacterized protein</fullName>
    </submittedName>
</protein>
<reference evidence="1" key="1">
    <citation type="journal article" date="2020" name="Stud. Mycol.">
        <title>101 Dothideomycetes genomes: a test case for predicting lifestyles and emergence of pathogens.</title>
        <authorList>
            <person name="Haridas S."/>
            <person name="Albert R."/>
            <person name="Binder M."/>
            <person name="Bloem J."/>
            <person name="Labutti K."/>
            <person name="Salamov A."/>
            <person name="Andreopoulos B."/>
            <person name="Baker S."/>
            <person name="Barry K."/>
            <person name="Bills G."/>
            <person name="Bluhm B."/>
            <person name="Cannon C."/>
            <person name="Castanera R."/>
            <person name="Culley D."/>
            <person name="Daum C."/>
            <person name="Ezra D."/>
            <person name="Gonzalez J."/>
            <person name="Henrissat B."/>
            <person name="Kuo A."/>
            <person name="Liang C."/>
            <person name="Lipzen A."/>
            <person name="Lutzoni F."/>
            <person name="Magnuson J."/>
            <person name="Mondo S."/>
            <person name="Nolan M."/>
            <person name="Ohm R."/>
            <person name="Pangilinan J."/>
            <person name="Park H.-J."/>
            <person name="Ramirez L."/>
            <person name="Alfaro M."/>
            <person name="Sun H."/>
            <person name="Tritt A."/>
            <person name="Yoshinaga Y."/>
            <person name="Zwiers L.-H."/>
            <person name="Turgeon B."/>
            <person name="Goodwin S."/>
            <person name="Spatafora J."/>
            <person name="Crous P."/>
            <person name="Grigoriev I."/>
        </authorList>
    </citation>
    <scope>NUCLEOTIDE SEQUENCE</scope>
    <source>
        <strain evidence="1">ATCC 200398</strain>
    </source>
</reference>
<comment type="caution">
    <text evidence="1">The sequence shown here is derived from an EMBL/GenBank/DDBJ whole genome shotgun (WGS) entry which is preliminary data.</text>
</comment>
<keyword evidence="2" id="KW-1185">Reference proteome</keyword>
<proteinExistence type="predicted"/>
<dbReference type="EMBL" id="MU003532">
    <property type="protein sequence ID" value="KAF2465001.1"/>
    <property type="molecule type" value="Genomic_DNA"/>
</dbReference>
<evidence type="ECO:0000313" key="2">
    <source>
        <dbReference type="Proteomes" id="UP000799755"/>
    </source>
</evidence>
<accession>A0ACB6QDJ9</accession>
<sequence length="536" mass="61329">MFGANGAKAPNSTPKVGGEKEKSSTNEEEIGTWLCEKGPYQEYIASLIGSIPGLKHPDPNNKDHPLKPGNATVILLDASAAGQPNFAKEQFKNPSGLRRHLGTTNHSHDRRRIYIMEGLAQDYVAILGGHFFMEPLFFQRQERTCVWSNRFTPTSDALPQPSLLDPEKMFHLQYCELRQFSKTMPNSPFFCHRTGRHVGMTPARHAEKTTAGILRRKISWWCRQTTGGGWDVVILCDPQLHDLSNHDGVKYDSITNSAFQDGYNDFLPTPDRDRAHSKPHHPHHSMLQDLCHYLENHSDLISEKDWEKPVTSSFFLKKIVAAHYLQLVDYIKAMLPSLELRLTTAWIEEQDQWKSLQTISRRCGNYRDDIEDTLLSLGYPVNEFQSPRRVDWRDDQKDFQYIYFRLKILKQRADTLMQAMTGLASIAGNRQNLEEAKRVKRLNILALLFIPLAYTSSLFSMSEAFAPGAGKFWIYWVSAILVLAFTFLATWLMDTALDDAAQWKLGPLKFLGKDTDRRPRPKKTGTGLWDKHVHRG</sequence>
<evidence type="ECO:0000313" key="1">
    <source>
        <dbReference type="EMBL" id="KAF2465001.1"/>
    </source>
</evidence>